<gene>
    <name evidence="1" type="ORF">H9847_03830</name>
</gene>
<sequence>MHGIYQTALGKTAIEKLAAFSLQKTVYGAAAVNHVSKLLRSNVITGVVTTAVLTAPDLYRAAISGKASWKQLSKNLAVNAASVAGGAGGWAAGAAAGAAVGSVVPGVGTAIGGIVGSIFGALAGGTVAGMAAKSIADQITPDDSEEMLKLCNKVASDLACDYLLSEQEMDIFVDKLTETIDLDFLRDMYGAGESNKARRKWAKKRFKPLVKAIVQERQQVTLPEPEELAVLIAGSLEQLEQAAGAA</sequence>
<dbReference type="PANTHER" id="PTHR21525">
    <property type="entry name" value="MOTILE SPERM PROTEIN"/>
    <property type="match status" value="1"/>
</dbReference>
<reference evidence="1" key="2">
    <citation type="submission" date="2021-04" db="EMBL/GenBank/DDBJ databases">
        <authorList>
            <person name="Gilroy R."/>
        </authorList>
    </citation>
    <scope>NUCLEOTIDE SEQUENCE</scope>
    <source>
        <strain evidence="1">378</strain>
    </source>
</reference>
<name>A0A948X129_9GAMM</name>
<evidence type="ECO:0008006" key="3">
    <source>
        <dbReference type="Google" id="ProtNLM"/>
    </source>
</evidence>
<organism evidence="1 2">
    <name type="scientific">Candidatus Anaerobiospirillum pullicola</name>
    <dbReference type="NCBI Taxonomy" id="2838451"/>
    <lineage>
        <taxon>Bacteria</taxon>
        <taxon>Pseudomonadati</taxon>
        <taxon>Pseudomonadota</taxon>
        <taxon>Gammaproteobacteria</taxon>
        <taxon>Aeromonadales</taxon>
        <taxon>Succinivibrionaceae</taxon>
        <taxon>Anaerobiospirillum</taxon>
    </lineage>
</organism>
<dbReference type="EMBL" id="JAHLFE010000071">
    <property type="protein sequence ID" value="MBU3843986.1"/>
    <property type="molecule type" value="Genomic_DNA"/>
</dbReference>
<comment type="caution">
    <text evidence="1">The sequence shown here is derived from an EMBL/GenBank/DDBJ whole genome shotgun (WGS) entry which is preliminary data.</text>
</comment>
<dbReference type="AlphaFoldDB" id="A0A948X129"/>
<protein>
    <recommendedName>
        <fullName evidence="3">Glycine zipper domain-containing protein</fullName>
    </recommendedName>
</protein>
<evidence type="ECO:0000313" key="2">
    <source>
        <dbReference type="Proteomes" id="UP000733611"/>
    </source>
</evidence>
<dbReference type="PANTHER" id="PTHR21525:SF9">
    <property type="entry name" value="CHANNEL_COLICIN DOMAIN-CONTAINING PROTEIN"/>
    <property type="match status" value="1"/>
</dbReference>
<accession>A0A948X129</accession>
<proteinExistence type="predicted"/>
<reference evidence="1" key="1">
    <citation type="journal article" date="2021" name="PeerJ">
        <title>Extensive microbial diversity within the chicken gut microbiome revealed by metagenomics and culture.</title>
        <authorList>
            <person name="Gilroy R."/>
            <person name="Ravi A."/>
            <person name="Getino M."/>
            <person name="Pursley I."/>
            <person name="Horton D.L."/>
            <person name="Alikhan N.F."/>
            <person name="Baker D."/>
            <person name="Gharbi K."/>
            <person name="Hall N."/>
            <person name="Watson M."/>
            <person name="Adriaenssens E.M."/>
            <person name="Foster-Nyarko E."/>
            <person name="Jarju S."/>
            <person name="Secka A."/>
            <person name="Antonio M."/>
            <person name="Oren A."/>
            <person name="Chaudhuri R.R."/>
            <person name="La Ragione R."/>
            <person name="Hildebrand F."/>
            <person name="Pallen M.J."/>
        </authorList>
    </citation>
    <scope>NUCLEOTIDE SEQUENCE</scope>
    <source>
        <strain evidence="1">378</strain>
    </source>
</reference>
<evidence type="ECO:0000313" key="1">
    <source>
        <dbReference type="EMBL" id="MBU3843986.1"/>
    </source>
</evidence>
<dbReference type="Proteomes" id="UP000733611">
    <property type="component" value="Unassembled WGS sequence"/>
</dbReference>